<dbReference type="EMBL" id="OX395134">
    <property type="protein sequence ID" value="CAI5784990.1"/>
    <property type="molecule type" value="Genomic_DNA"/>
</dbReference>
<organism evidence="2 3">
    <name type="scientific">Podarcis lilfordi</name>
    <name type="common">Lilford's wall lizard</name>
    <dbReference type="NCBI Taxonomy" id="74358"/>
    <lineage>
        <taxon>Eukaryota</taxon>
        <taxon>Metazoa</taxon>
        <taxon>Chordata</taxon>
        <taxon>Craniata</taxon>
        <taxon>Vertebrata</taxon>
        <taxon>Euteleostomi</taxon>
        <taxon>Lepidosauria</taxon>
        <taxon>Squamata</taxon>
        <taxon>Bifurcata</taxon>
        <taxon>Unidentata</taxon>
        <taxon>Episquamata</taxon>
        <taxon>Laterata</taxon>
        <taxon>Lacertibaenia</taxon>
        <taxon>Lacertidae</taxon>
        <taxon>Podarcis</taxon>
    </lineage>
</organism>
<proteinExistence type="predicted"/>
<name>A0AA35PGF6_9SAUR</name>
<accession>A0AA35PGF6</accession>
<keyword evidence="3" id="KW-1185">Reference proteome</keyword>
<evidence type="ECO:0000313" key="3">
    <source>
        <dbReference type="Proteomes" id="UP001178461"/>
    </source>
</evidence>
<reference evidence="2" key="1">
    <citation type="submission" date="2022-12" db="EMBL/GenBank/DDBJ databases">
        <authorList>
            <person name="Alioto T."/>
            <person name="Alioto T."/>
            <person name="Gomez Garrido J."/>
        </authorList>
    </citation>
    <scope>NUCLEOTIDE SEQUENCE</scope>
</reference>
<dbReference type="Proteomes" id="UP001178461">
    <property type="component" value="Chromosome 9"/>
</dbReference>
<feature type="compositionally biased region" description="Basic and acidic residues" evidence="1">
    <location>
        <begin position="109"/>
        <end position="120"/>
    </location>
</feature>
<dbReference type="AlphaFoldDB" id="A0AA35PGF6"/>
<evidence type="ECO:0000313" key="2">
    <source>
        <dbReference type="EMBL" id="CAI5784990.1"/>
    </source>
</evidence>
<feature type="compositionally biased region" description="Basic and acidic residues" evidence="1">
    <location>
        <begin position="91"/>
        <end position="101"/>
    </location>
</feature>
<gene>
    <name evidence="2" type="ORF">PODLI_1B006634</name>
</gene>
<protein>
    <submittedName>
        <fullName evidence="2">Uncharacterized protein</fullName>
    </submittedName>
</protein>
<sequence>MSRIPAGDFHSNAAALRVPTSRESGAEGFKLLFLSSVGRKTQLLSFCQRKPEKRNRGRDFRLLFPGAASAAPRNAEETGCGQSLPGQRPARHLEETGKDRNANGQDPDGGEKSRLEKQLL</sequence>
<feature type="region of interest" description="Disordered" evidence="1">
    <location>
        <begin position="66"/>
        <end position="120"/>
    </location>
</feature>
<evidence type="ECO:0000256" key="1">
    <source>
        <dbReference type="SAM" id="MobiDB-lite"/>
    </source>
</evidence>